<dbReference type="GO" id="GO:0006310">
    <property type="term" value="P:DNA recombination"/>
    <property type="evidence" value="ECO:0007669"/>
    <property type="project" value="UniProtKB-KW"/>
</dbReference>
<dbReference type="Pfam" id="PF00589">
    <property type="entry name" value="Phage_integrase"/>
    <property type="match status" value="1"/>
</dbReference>
<dbReference type="PANTHER" id="PTHR34605:SF3">
    <property type="entry name" value="P CELL-TYPE AGGLUTINATION PROTEIN MAP4-LIKE-RELATED"/>
    <property type="match status" value="1"/>
</dbReference>
<dbReference type="InterPro" id="IPR013762">
    <property type="entry name" value="Integrase-like_cat_sf"/>
</dbReference>
<evidence type="ECO:0000313" key="4">
    <source>
        <dbReference type="Proteomes" id="UP001634394"/>
    </source>
</evidence>
<reference evidence="3 4" key="1">
    <citation type="submission" date="2024-11" db="EMBL/GenBank/DDBJ databases">
        <title>Chromosome-level genome assembly of the freshwater bivalve Anodonta woodiana.</title>
        <authorList>
            <person name="Chen X."/>
        </authorList>
    </citation>
    <scope>NUCLEOTIDE SEQUENCE [LARGE SCALE GENOMIC DNA]</scope>
    <source>
        <strain evidence="3">MN2024</strain>
        <tissue evidence="3">Gills</tissue>
    </source>
</reference>
<dbReference type="AlphaFoldDB" id="A0ABD3XTT0"/>
<keyword evidence="4" id="KW-1185">Reference proteome</keyword>
<evidence type="ECO:0000259" key="2">
    <source>
        <dbReference type="PROSITE" id="PS51898"/>
    </source>
</evidence>
<protein>
    <recommendedName>
        <fullName evidence="2">Tyr recombinase domain-containing protein</fullName>
    </recommendedName>
</protein>
<evidence type="ECO:0000256" key="1">
    <source>
        <dbReference type="ARBA" id="ARBA00023172"/>
    </source>
</evidence>
<dbReference type="InterPro" id="IPR052925">
    <property type="entry name" value="Phage_Integrase-like_Recomb"/>
</dbReference>
<dbReference type="Gene3D" id="1.10.443.10">
    <property type="entry name" value="Intergrase catalytic core"/>
    <property type="match status" value="1"/>
</dbReference>
<dbReference type="EMBL" id="JBJQND010000001">
    <property type="protein sequence ID" value="KAL3889629.1"/>
    <property type="molecule type" value="Genomic_DNA"/>
</dbReference>
<name>A0ABD3XTT0_SINWO</name>
<gene>
    <name evidence="3" type="ORF">ACJMK2_001965</name>
</gene>
<dbReference type="InterPro" id="IPR002104">
    <property type="entry name" value="Integrase_catalytic"/>
</dbReference>
<feature type="domain" description="Tyr recombinase" evidence="2">
    <location>
        <begin position="99"/>
        <end position="294"/>
    </location>
</feature>
<sequence length="301" mass="34403">MVGLWTPGSSLPPVVNEDTLIYFVAHCTQMLHLTYKYIKLYLAGIRHSYLQLDVSTPLSNISSLLRLQNILKGVRKVQGDSRQKRLPITYDILCNIWQCLEHYGLSEYTKLLLQTACALAFYGFLRCGEFTIRGTRFSTATNLCMSDIIFHMDKRLFVLHLKASKTDVFRRGVNVSINAMNRDVLVCPYRVMKNFHHIRTLAGARACDPLFLMDNGRALSRTFFITTVKAVLSRLGYDSQCYNGHSFRMGVATSAVKAGIPDHLIQTLGRWSSNTYCRYINVHPDRISFAQRQMSQRDINN</sequence>
<dbReference type="PANTHER" id="PTHR34605">
    <property type="entry name" value="PHAGE_INTEGRASE DOMAIN-CONTAINING PROTEIN"/>
    <property type="match status" value="1"/>
</dbReference>
<evidence type="ECO:0000313" key="3">
    <source>
        <dbReference type="EMBL" id="KAL3889629.1"/>
    </source>
</evidence>
<dbReference type="InterPro" id="IPR011010">
    <property type="entry name" value="DNA_brk_join_enz"/>
</dbReference>
<dbReference type="Proteomes" id="UP001634394">
    <property type="component" value="Unassembled WGS sequence"/>
</dbReference>
<dbReference type="PROSITE" id="PS51898">
    <property type="entry name" value="TYR_RECOMBINASE"/>
    <property type="match status" value="1"/>
</dbReference>
<organism evidence="3 4">
    <name type="scientific">Sinanodonta woodiana</name>
    <name type="common">Chinese pond mussel</name>
    <name type="synonym">Anodonta woodiana</name>
    <dbReference type="NCBI Taxonomy" id="1069815"/>
    <lineage>
        <taxon>Eukaryota</taxon>
        <taxon>Metazoa</taxon>
        <taxon>Spiralia</taxon>
        <taxon>Lophotrochozoa</taxon>
        <taxon>Mollusca</taxon>
        <taxon>Bivalvia</taxon>
        <taxon>Autobranchia</taxon>
        <taxon>Heteroconchia</taxon>
        <taxon>Palaeoheterodonta</taxon>
        <taxon>Unionida</taxon>
        <taxon>Unionoidea</taxon>
        <taxon>Unionidae</taxon>
        <taxon>Unioninae</taxon>
        <taxon>Sinanodonta</taxon>
    </lineage>
</organism>
<accession>A0ABD3XTT0</accession>
<keyword evidence="1" id="KW-0233">DNA recombination</keyword>
<dbReference type="SUPFAM" id="SSF56349">
    <property type="entry name" value="DNA breaking-rejoining enzymes"/>
    <property type="match status" value="1"/>
</dbReference>
<proteinExistence type="predicted"/>
<comment type="caution">
    <text evidence="3">The sequence shown here is derived from an EMBL/GenBank/DDBJ whole genome shotgun (WGS) entry which is preliminary data.</text>
</comment>